<dbReference type="STRING" id="1513896.SAMN05660841_01923"/>
<keyword evidence="4" id="KW-1185">Reference proteome</keyword>
<dbReference type="Proteomes" id="UP000190150">
    <property type="component" value="Unassembled WGS sequence"/>
</dbReference>
<dbReference type="OrthoDB" id="120730at2"/>
<name>A0A1T5DEV1_9SPHI</name>
<dbReference type="RefSeq" id="WP_079642864.1">
    <property type="nucleotide sequence ID" value="NZ_FUZF01000007.1"/>
</dbReference>
<sequence length="705" mass="80863">MLNKLKLLIVLFCCPIMLLGQQPVEVLTSYKEGLAEAKKNNRLLFIDFYTDWCLPCKVMDKEVFTDPKVQDMMRKRFVFVKINAEKGEGVQLAKSNKVTGYPTFVMQDASGTEVHRVVGSSSVALFIESVEKGLDKDRSEERIVERYKKGERSAQLVNDYAFSIMKSDNETEGFAVIDAYYKSLSDAKRVLPENWYIFERYTQKATDTRISDLLKRQDAYRKSVGEQTVNSYLTRMLRVEIMPYVNGNLTADAQKIAHAKTFAQQAQIKDLPEVSPLLTILDARLAYGRTLPALQVLKSTFPKLREADRFIIMLGFKADKTIDSLVINDIQEELMVNYIPAQSEYNQKMLTRILGDIQKVKMKDGVDFKTIPLFQALQQAANDRKLVFLDAYTDWCGPCKEMDRSVFPLPKVGSYINDKFLALKVNAEKGEGVEIRKKYAINAYPTYLILDLQGKELHRIVGFMSGDELIQKLESGLKSTPLADLIKTYQDKSARTPDLIDQLAKGYFEAGQRGRGEMLVDSLFKTLSSTQRLSKEYAFVYKYAQSTKSERMQFFMTNHAQFTKNLGWYDFQELVDSVFPKIVMNYQAQFRQPRFLDEQFPLLESFQLNASSETKNLLQLVRLSEKEDMDGVLEFLDKNLVKFKGKNRVFASYRALSVPNKGTAEQNRLLKKILDNILSVETDQMNIEAFTMFRDRIPADSLQKG</sequence>
<dbReference type="PROSITE" id="PS51352">
    <property type="entry name" value="THIOREDOXIN_2"/>
    <property type="match status" value="2"/>
</dbReference>
<dbReference type="PANTHER" id="PTHR32234">
    <property type="entry name" value="THIOL:DISULFIDE INTERCHANGE PROTEIN DSBD"/>
    <property type="match status" value="1"/>
</dbReference>
<feature type="domain" description="Thioredoxin" evidence="2">
    <location>
        <begin position="351"/>
        <end position="478"/>
    </location>
</feature>
<protein>
    <submittedName>
        <fullName evidence="3">Thioredoxin-like</fullName>
    </submittedName>
</protein>
<gene>
    <name evidence="3" type="ORF">SAMN05660841_01923</name>
</gene>
<evidence type="ECO:0000259" key="2">
    <source>
        <dbReference type="PROSITE" id="PS51352"/>
    </source>
</evidence>
<dbReference type="InterPro" id="IPR017937">
    <property type="entry name" value="Thioredoxin_CS"/>
</dbReference>
<dbReference type="Pfam" id="PF13899">
    <property type="entry name" value="Thioredoxin_7"/>
    <property type="match status" value="1"/>
</dbReference>
<dbReference type="Gene3D" id="3.40.30.10">
    <property type="entry name" value="Glutaredoxin"/>
    <property type="match status" value="2"/>
</dbReference>
<dbReference type="InterPro" id="IPR012336">
    <property type="entry name" value="Thioredoxin-like_fold"/>
</dbReference>
<feature type="domain" description="Thioredoxin" evidence="2">
    <location>
        <begin position="16"/>
        <end position="135"/>
    </location>
</feature>
<dbReference type="InterPro" id="IPR036249">
    <property type="entry name" value="Thioredoxin-like_sf"/>
</dbReference>
<dbReference type="PROSITE" id="PS00194">
    <property type="entry name" value="THIOREDOXIN_1"/>
    <property type="match status" value="1"/>
</dbReference>
<evidence type="ECO:0000256" key="1">
    <source>
        <dbReference type="ARBA" id="ARBA00023284"/>
    </source>
</evidence>
<evidence type="ECO:0000313" key="3">
    <source>
        <dbReference type="EMBL" id="SKB70278.1"/>
    </source>
</evidence>
<dbReference type="SUPFAM" id="SSF52833">
    <property type="entry name" value="Thioredoxin-like"/>
    <property type="match status" value="2"/>
</dbReference>
<dbReference type="EMBL" id="FUZF01000007">
    <property type="protein sequence ID" value="SKB70278.1"/>
    <property type="molecule type" value="Genomic_DNA"/>
</dbReference>
<dbReference type="InterPro" id="IPR013766">
    <property type="entry name" value="Thioredoxin_domain"/>
</dbReference>
<dbReference type="AlphaFoldDB" id="A0A1T5DEV1"/>
<organism evidence="3 4">
    <name type="scientific">Sphingobacterium nematocida</name>
    <dbReference type="NCBI Taxonomy" id="1513896"/>
    <lineage>
        <taxon>Bacteria</taxon>
        <taxon>Pseudomonadati</taxon>
        <taxon>Bacteroidota</taxon>
        <taxon>Sphingobacteriia</taxon>
        <taxon>Sphingobacteriales</taxon>
        <taxon>Sphingobacteriaceae</taxon>
        <taxon>Sphingobacterium</taxon>
    </lineage>
</organism>
<dbReference type="PANTHER" id="PTHR32234:SF0">
    <property type="entry name" value="THIOL:DISULFIDE INTERCHANGE PROTEIN DSBD"/>
    <property type="match status" value="1"/>
</dbReference>
<evidence type="ECO:0000313" key="4">
    <source>
        <dbReference type="Proteomes" id="UP000190150"/>
    </source>
</evidence>
<dbReference type="GO" id="GO:0045454">
    <property type="term" value="P:cell redox homeostasis"/>
    <property type="evidence" value="ECO:0007669"/>
    <property type="project" value="TreeGrafter"/>
</dbReference>
<proteinExistence type="predicted"/>
<reference evidence="4" key="1">
    <citation type="submission" date="2017-02" db="EMBL/GenBank/DDBJ databases">
        <authorList>
            <person name="Varghese N."/>
            <person name="Submissions S."/>
        </authorList>
    </citation>
    <scope>NUCLEOTIDE SEQUENCE [LARGE SCALE GENOMIC DNA]</scope>
    <source>
        <strain evidence="4">DSM 24091</strain>
    </source>
</reference>
<accession>A0A1T5DEV1</accession>
<keyword evidence="1" id="KW-0676">Redox-active center</keyword>
<dbReference type="GO" id="GO:0015035">
    <property type="term" value="F:protein-disulfide reductase activity"/>
    <property type="evidence" value="ECO:0007669"/>
    <property type="project" value="TreeGrafter"/>
</dbReference>
<dbReference type="Pfam" id="PF13098">
    <property type="entry name" value="Thioredoxin_2"/>
    <property type="match status" value="1"/>
</dbReference>